<accession>A0ACD3B5B0</accession>
<protein>
    <submittedName>
        <fullName evidence="1">Uncharacterized protein</fullName>
    </submittedName>
</protein>
<keyword evidence="2" id="KW-1185">Reference proteome</keyword>
<sequence length="542" mass="59575">MGSLRIIKPLEAHELEPFSHIDRYVFREAAHVAVSVSESPVELNSERFLRTFHPDLACCRHVMVFTSDSTCVWVVLERGGIRGLKIGGRPVQLRPTSQYEPRLPRQGFLYPSVGFPPSATEIQTTRFLPPNAIRELREVFPMAVGLRVYKSGYASLLGPEDTFGRKGIRGITLSRPAEIGGLRMLIECLRIRPIPLSCPSRRQSTTEAVVDTRDFPGLKIRLEDGTDVVTTSTHGISSQLECTSSLSQAAASFLQWSTDKLLQILPSAMRVSTNMLGQQDAFGESGHHINGVISKTYDSPSGTFPYPYGYQHDLSLIAPLSESSSSNVGALTPGSHTESSLLKLEGFANAETVLSDRATGKLLAIQPPRHRNSASALSPLGCPQTRSPEPANSFPVSQVVEAAQYIWEQNVSRSALKENKYSISLLWRSHPLHILSSTPPSRSSDPDPNQFEGPEILCIRKPEAHPESDRGSEKVDKAKVVVFQNFECTVETLVPVDSSDKEEDDIQVQLEGDTYRLEPMTLKGGFVLPEEIVAAEILGFAS</sequence>
<organism evidence="1 2">
    <name type="scientific">Pluteus cervinus</name>
    <dbReference type="NCBI Taxonomy" id="181527"/>
    <lineage>
        <taxon>Eukaryota</taxon>
        <taxon>Fungi</taxon>
        <taxon>Dikarya</taxon>
        <taxon>Basidiomycota</taxon>
        <taxon>Agaricomycotina</taxon>
        <taxon>Agaricomycetes</taxon>
        <taxon>Agaricomycetidae</taxon>
        <taxon>Agaricales</taxon>
        <taxon>Pluteineae</taxon>
        <taxon>Pluteaceae</taxon>
        <taxon>Pluteus</taxon>
    </lineage>
</organism>
<name>A0ACD3B5B0_9AGAR</name>
<dbReference type="EMBL" id="ML208278">
    <property type="protein sequence ID" value="TFK73164.1"/>
    <property type="molecule type" value="Genomic_DNA"/>
</dbReference>
<proteinExistence type="predicted"/>
<evidence type="ECO:0000313" key="2">
    <source>
        <dbReference type="Proteomes" id="UP000308600"/>
    </source>
</evidence>
<evidence type="ECO:0000313" key="1">
    <source>
        <dbReference type="EMBL" id="TFK73164.1"/>
    </source>
</evidence>
<gene>
    <name evidence="1" type="ORF">BDN72DRAFT_956776</name>
</gene>
<dbReference type="Proteomes" id="UP000308600">
    <property type="component" value="Unassembled WGS sequence"/>
</dbReference>
<reference evidence="1 2" key="1">
    <citation type="journal article" date="2019" name="Nat. Ecol. Evol.">
        <title>Megaphylogeny resolves global patterns of mushroom evolution.</title>
        <authorList>
            <person name="Varga T."/>
            <person name="Krizsan K."/>
            <person name="Foldi C."/>
            <person name="Dima B."/>
            <person name="Sanchez-Garcia M."/>
            <person name="Sanchez-Ramirez S."/>
            <person name="Szollosi G.J."/>
            <person name="Szarkandi J.G."/>
            <person name="Papp V."/>
            <person name="Albert L."/>
            <person name="Andreopoulos W."/>
            <person name="Angelini C."/>
            <person name="Antonin V."/>
            <person name="Barry K.W."/>
            <person name="Bougher N.L."/>
            <person name="Buchanan P."/>
            <person name="Buyck B."/>
            <person name="Bense V."/>
            <person name="Catcheside P."/>
            <person name="Chovatia M."/>
            <person name="Cooper J."/>
            <person name="Damon W."/>
            <person name="Desjardin D."/>
            <person name="Finy P."/>
            <person name="Geml J."/>
            <person name="Haridas S."/>
            <person name="Hughes K."/>
            <person name="Justo A."/>
            <person name="Karasinski D."/>
            <person name="Kautmanova I."/>
            <person name="Kiss B."/>
            <person name="Kocsube S."/>
            <person name="Kotiranta H."/>
            <person name="LaButti K.M."/>
            <person name="Lechner B.E."/>
            <person name="Liimatainen K."/>
            <person name="Lipzen A."/>
            <person name="Lukacs Z."/>
            <person name="Mihaltcheva S."/>
            <person name="Morgado L.N."/>
            <person name="Niskanen T."/>
            <person name="Noordeloos M.E."/>
            <person name="Ohm R.A."/>
            <person name="Ortiz-Santana B."/>
            <person name="Ovrebo C."/>
            <person name="Racz N."/>
            <person name="Riley R."/>
            <person name="Savchenko A."/>
            <person name="Shiryaev A."/>
            <person name="Soop K."/>
            <person name="Spirin V."/>
            <person name="Szebenyi C."/>
            <person name="Tomsovsky M."/>
            <person name="Tulloss R.E."/>
            <person name="Uehling J."/>
            <person name="Grigoriev I.V."/>
            <person name="Vagvolgyi C."/>
            <person name="Papp T."/>
            <person name="Martin F.M."/>
            <person name="Miettinen O."/>
            <person name="Hibbett D.S."/>
            <person name="Nagy L.G."/>
        </authorList>
    </citation>
    <scope>NUCLEOTIDE SEQUENCE [LARGE SCALE GENOMIC DNA]</scope>
    <source>
        <strain evidence="1 2">NL-1719</strain>
    </source>
</reference>